<sequence>MSGALGDLETAAPELREAVRAFLTTGCNATAAAARLYLHRNTLLRRLARAERLLPTPLSDNLLPVGVALEIHRWRGTAP</sequence>
<organism evidence="2 3">
    <name type="scientific">Frankia umida</name>
    <dbReference type="NCBI Taxonomy" id="573489"/>
    <lineage>
        <taxon>Bacteria</taxon>
        <taxon>Bacillati</taxon>
        <taxon>Actinomycetota</taxon>
        <taxon>Actinomycetes</taxon>
        <taxon>Frankiales</taxon>
        <taxon>Frankiaceae</taxon>
        <taxon>Frankia</taxon>
    </lineage>
</organism>
<comment type="caution">
    <text evidence="2">The sequence shown here is derived from an EMBL/GenBank/DDBJ whole genome shotgun (WGS) entry which is preliminary data.</text>
</comment>
<dbReference type="Gene3D" id="1.10.10.2840">
    <property type="entry name" value="PucR C-terminal helix-turn-helix domain"/>
    <property type="match status" value="1"/>
</dbReference>
<evidence type="ECO:0000313" key="3">
    <source>
        <dbReference type="Proteomes" id="UP001201873"/>
    </source>
</evidence>
<dbReference type="InterPro" id="IPR009057">
    <property type="entry name" value="Homeodomain-like_sf"/>
</dbReference>
<evidence type="ECO:0000313" key="2">
    <source>
        <dbReference type="EMBL" id="MCK9877896.1"/>
    </source>
</evidence>
<dbReference type="SUPFAM" id="SSF46689">
    <property type="entry name" value="Homeodomain-like"/>
    <property type="match status" value="1"/>
</dbReference>
<name>A0ABT0K2F3_9ACTN</name>
<dbReference type="EMBL" id="JALKFT010000023">
    <property type="protein sequence ID" value="MCK9877896.1"/>
    <property type="molecule type" value="Genomic_DNA"/>
</dbReference>
<dbReference type="InterPro" id="IPR025736">
    <property type="entry name" value="PucR_C-HTH_dom"/>
</dbReference>
<dbReference type="Proteomes" id="UP001201873">
    <property type="component" value="Unassembled WGS sequence"/>
</dbReference>
<proteinExistence type="predicted"/>
<dbReference type="Pfam" id="PF13556">
    <property type="entry name" value="HTH_30"/>
    <property type="match status" value="1"/>
</dbReference>
<gene>
    <name evidence="2" type="ORF">MXD59_19300</name>
</gene>
<dbReference type="InterPro" id="IPR042070">
    <property type="entry name" value="PucR_C-HTH_sf"/>
</dbReference>
<reference evidence="2 3" key="1">
    <citation type="submission" date="2022-04" db="EMBL/GenBank/DDBJ databases">
        <title>Genome diversity in the genus Frankia.</title>
        <authorList>
            <person name="Carlos-Shanley C."/>
            <person name="Hahn D."/>
        </authorList>
    </citation>
    <scope>NUCLEOTIDE SEQUENCE [LARGE SCALE GENOMIC DNA]</scope>
    <source>
        <strain evidence="2 3">Ag45/Mut15</strain>
    </source>
</reference>
<accession>A0ABT0K2F3</accession>
<protein>
    <submittedName>
        <fullName evidence="2">Helix-turn-helix domain-containing protein</fullName>
    </submittedName>
</protein>
<feature type="domain" description="PucR C-terminal helix-turn-helix" evidence="1">
    <location>
        <begin position="15"/>
        <end position="69"/>
    </location>
</feature>
<keyword evidence="3" id="KW-1185">Reference proteome</keyword>
<dbReference type="InterPro" id="IPR051448">
    <property type="entry name" value="CdaR-like_regulators"/>
</dbReference>
<evidence type="ECO:0000259" key="1">
    <source>
        <dbReference type="Pfam" id="PF13556"/>
    </source>
</evidence>
<dbReference type="PANTHER" id="PTHR33744:SF1">
    <property type="entry name" value="DNA-BINDING TRANSCRIPTIONAL ACTIVATOR ADER"/>
    <property type="match status" value="1"/>
</dbReference>
<dbReference type="PANTHER" id="PTHR33744">
    <property type="entry name" value="CARBOHYDRATE DIACID REGULATOR"/>
    <property type="match status" value="1"/>
</dbReference>
<dbReference type="RefSeq" id="WP_248826066.1">
    <property type="nucleotide sequence ID" value="NZ_JALKFT010000023.1"/>
</dbReference>